<dbReference type="InterPro" id="IPR027417">
    <property type="entry name" value="P-loop_NTPase"/>
</dbReference>
<evidence type="ECO:0000256" key="1">
    <source>
        <dbReference type="ARBA" id="ARBA00022741"/>
    </source>
</evidence>
<dbReference type="PRINTS" id="PR01037">
    <property type="entry name" value="TCRTETOQM"/>
</dbReference>
<dbReference type="SUPFAM" id="SSF54211">
    <property type="entry name" value="Ribosomal protein S5 domain 2-like"/>
    <property type="match status" value="1"/>
</dbReference>
<dbReference type="InterPro" id="IPR035647">
    <property type="entry name" value="EFG_III/V"/>
</dbReference>
<dbReference type="Gene3D" id="3.30.230.10">
    <property type="match status" value="1"/>
</dbReference>
<dbReference type="SMART" id="SM00889">
    <property type="entry name" value="EFG_IV"/>
    <property type="match status" value="1"/>
</dbReference>
<dbReference type="Pfam" id="PF03764">
    <property type="entry name" value="EFG_IV"/>
    <property type="match status" value="1"/>
</dbReference>
<dbReference type="Pfam" id="PF22042">
    <property type="entry name" value="EF-G_D2"/>
    <property type="match status" value="1"/>
</dbReference>
<dbReference type="Gene3D" id="2.40.30.10">
    <property type="entry name" value="Translation factors"/>
    <property type="match status" value="1"/>
</dbReference>
<keyword evidence="3" id="KW-0342">GTP-binding</keyword>
<evidence type="ECO:0000259" key="4">
    <source>
        <dbReference type="PROSITE" id="PS51722"/>
    </source>
</evidence>
<dbReference type="CDD" id="cd04168">
    <property type="entry name" value="TetM_like"/>
    <property type="match status" value="1"/>
</dbReference>
<organism evidence="5 6">
    <name type="scientific">Kribbella sancticallisti</name>
    <dbReference type="NCBI Taxonomy" id="460087"/>
    <lineage>
        <taxon>Bacteria</taxon>
        <taxon>Bacillati</taxon>
        <taxon>Actinomycetota</taxon>
        <taxon>Actinomycetes</taxon>
        <taxon>Propionibacteriales</taxon>
        <taxon>Kribbellaceae</taxon>
        <taxon>Kribbella</taxon>
    </lineage>
</organism>
<dbReference type="Proteomes" id="UP001500393">
    <property type="component" value="Unassembled WGS sequence"/>
</dbReference>
<dbReference type="Pfam" id="PF14492">
    <property type="entry name" value="EFG_III"/>
    <property type="match status" value="1"/>
</dbReference>
<dbReference type="NCBIfam" id="TIGR00231">
    <property type="entry name" value="small_GTP"/>
    <property type="match status" value="1"/>
</dbReference>
<dbReference type="PANTHER" id="PTHR43261">
    <property type="entry name" value="TRANSLATION ELONGATION FACTOR G-RELATED"/>
    <property type="match status" value="1"/>
</dbReference>
<dbReference type="Pfam" id="PF00009">
    <property type="entry name" value="GTP_EFTU"/>
    <property type="match status" value="1"/>
</dbReference>
<evidence type="ECO:0000256" key="2">
    <source>
        <dbReference type="ARBA" id="ARBA00022917"/>
    </source>
</evidence>
<reference evidence="6" key="1">
    <citation type="journal article" date="2019" name="Int. J. Syst. Evol. Microbiol.">
        <title>The Global Catalogue of Microorganisms (GCM) 10K type strain sequencing project: providing services to taxonomists for standard genome sequencing and annotation.</title>
        <authorList>
            <consortium name="The Broad Institute Genomics Platform"/>
            <consortium name="The Broad Institute Genome Sequencing Center for Infectious Disease"/>
            <person name="Wu L."/>
            <person name="Ma J."/>
        </authorList>
    </citation>
    <scope>NUCLEOTIDE SEQUENCE [LARGE SCALE GENOMIC DNA]</scope>
    <source>
        <strain evidence="6">JCM 14969</strain>
    </source>
</reference>
<dbReference type="InterPro" id="IPR009000">
    <property type="entry name" value="Transl_B-barrel_sf"/>
</dbReference>
<keyword evidence="2" id="KW-0648">Protein biosynthesis</keyword>
<dbReference type="InterPro" id="IPR005225">
    <property type="entry name" value="Small_GTP-bd"/>
</dbReference>
<evidence type="ECO:0000256" key="3">
    <source>
        <dbReference type="ARBA" id="ARBA00023134"/>
    </source>
</evidence>
<dbReference type="InterPro" id="IPR041095">
    <property type="entry name" value="EFG_II"/>
</dbReference>
<evidence type="ECO:0000313" key="6">
    <source>
        <dbReference type="Proteomes" id="UP001500393"/>
    </source>
</evidence>
<dbReference type="SUPFAM" id="SSF54980">
    <property type="entry name" value="EF-G C-terminal domain-like"/>
    <property type="match status" value="2"/>
</dbReference>
<dbReference type="InterPro" id="IPR000795">
    <property type="entry name" value="T_Tr_GTP-bd_dom"/>
</dbReference>
<evidence type="ECO:0000313" key="5">
    <source>
        <dbReference type="EMBL" id="GAA1617548.1"/>
    </source>
</evidence>
<dbReference type="InterPro" id="IPR031157">
    <property type="entry name" value="G_TR_CS"/>
</dbReference>
<dbReference type="PANTHER" id="PTHR43261:SF1">
    <property type="entry name" value="RIBOSOME-RELEASING FACTOR 2, MITOCHONDRIAL"/>
    <property type="match status" value="1"/>
</dbReference>
<comment type="caution">
    <text evidence="5">The sequence shown here is derived from an EMBL/GenBank/DDBJ whole genome shotgun (WGS) entry which is preliminary data.</text>
</comment>
<dbReference type="InterPro" id="IPR005517">
    <property type="entry name" value="Transl_elong_EFG/EF2_IV"/>
</dbReference>
<dbReference type="SUPFAM" id="SSF50447">
    <property type="entry name" value="Translation proteins"/>
    <property type="match status" value="1"/>
</dbReference>
<dbReference type="SUPFAM" id="SSF52540">
    <property type="entry name" value="P-loop containing nucleoside triphosphate hydrolases"/>
    <property type="match status" value="1"/>
</dbReference>
<dbReference type="InterPro" id="IPR053905">
    <property type="entry name" value="EF-G-like_DII"/>
</dbReference>
<name>A0ABP4QQN8_9ACTN</name>
<dbReference type="PROSITE" id="PS51722">
    <property type="entry name" value="G_TR_2"/>
    <property type="match status" value="1"/>
</dbReference>
<dbReference type="InterPro" id="IPR020568">
    <property type="entry name" value="Ribosomal_Su5_D2-typ_SF"/>
</dbReference>
<dbReference type="InterPro" id="IPR000640">
    <property type="entry name" value="EFG_V-like"/>
</dbReference>
<proteinExistence type="predicted"/>
<dbReference type="InterPro" id="IPR014721">
    <property type="entry name" value="Ribsml_uS5_D2-typ_fold_subgr"/>
</dbReference>
<accession>A0ABP4QQN8</accession>
<sequence length="639" mass="69159">MGILAHVDAGKTSLTERLLHAAGVIDHVGSVDAGSTRTDSMDLERRRGITIRSAVVSFELGDLTVNLIDTPGHSDFIAEVERALSVLDGAVLVISAVEGVQVQTRLLMRTLTRLRIPTLLFVNKIDRMGARYDELLADIGRLLTPSAVPMGSVLDLGTRAARYQQFPLTHKALGEVLAESNDEFMARYLDDDLADSDYRRELADQVRRSLVQPVYFGSAMTGGGVSELIEGIREWLPRATQASVGPLQASVFKVERGAAGEKIASARVFAGELHARRPIDVHHGGTQYEVKVTSLRVFERGGTRPVESAGAGRIVALRGLKQVQIGDQLGTPTGRAGQLFAPPTLETVVQPVHAADRAKLFQALQQLAEQDPLIRLRKNTLHQEVSVNLYGEVQKEVIAALLDSEYGLAVTFSETTPIHVERLAGVGTAQREIGDPDNLWIATVGFRVSPAPVGTGIDYRLAVELGGLPRAFHNAIEESARQTLQQGIYGWEVVDCRVDLIRTGYSAATSVAADFRRLVPLVLMQALQDAGTQVNEPVNSFDLELPPDAISPVLAKLAEATATVEDTTIDPDRARLTGLIPAGRVHAFEAQLPGLTHGEGVLLTSFEGFHPIPGRPPARSRTDGNPLNQKEYLLHLNQA</sequence>
<dbReference type="Pfam" id="PF00679">
    <property type="entry name" value="EFG_C"/>
    <property type="match status" value="1"/>
</dbReference>
<protein>
    <submittedName>
        <fullName evidence="5">GTP-binding protein</fullName>
    </submittedName>
</protein>
<dbReference type="EMBL" id="BAAAOS010000068">
    <property type="protein sequence ID" value="GAA1617548.1"/>
    <property type="molecule type" value="Genomic_DNA"/>
</dbReference>
<dbReference type="RefSeq" id="WP_344222409.1">
    <property type="nucleotide sequence ID" value="NZ_BAAAOS010000068.1"/>
</dbReference>
<keyword evidence="1" id="KW-0547">Nucleotide-binding</keyword>
<dbReference type="Gene3D" id="3.30.70.870">
    <property type="entry name" value="Elongation Factor G (Translational Gtpase), domain 3"/>
    <property type="match status" value="1"/>
</dbReference>
<keyword evidence="6" id="KW-1185">Reference proteome</keyword>
<feature type="domain" description="Tr-type G" evidence="4">
    <location>
        <begin position="1"/>
        <end position="240"/>
    </location>
</feature>
<dbReference type="Gene3D" id="3.40.50.300">
    <property type="entry name" value="P-loop containing nucleotide triphosphate hydrolases"/>
    <property type="match status" value="1"/>
</dbReference>
<gene>
    <name evidence="5" type="ORF">GCM10009789_84380</name>
</gene>
<dbReference type="PROSITE" id="PS00301">
    <property type="entry name" value="G_TR_1"/>
    <property type="match status" value="1"/>
</dbReference>